<feature type="compositionally biased region" description="Basic residues" evidence="1">
    <location>
        <begin position="1"/>
        <end position="27"/>
    </location>
</feature>
<evidence type="ECO:0000313" key="2">
    <source>
        <dbReference type="EMBL" id="CAA9433012.1"/>
    </source>
</evidence>
<feature type="non-terminal residue" evidence="2">
    <location>
        <position position="322"/>
    </location>
</feature>
<feature type="compositionally biased region" description="Basic residues" evidence="1">
    <location>
        <begin position="225"/>
        <end position="258"/>
    </location>
</feature>
<keyword evidence="2" id="KW-0012">Acyltransferase</keyword>
<name>A0A6J4Q2U3_9BURK</name>
<dbReference type="EC" id="2.3.1.191" evidence="2"/>
<feature type="compositionally biased region" description="Basic residues" evidence="1">
    <location>
        <begin position="118"/>
        <end position="153"/>
    </location>
</feature>
<gene>
    <name evidence="2" type="ORF">AVDCRST_MAG51-2781</name>
</gene>
<organism evidence="2">
    <name type="scientific">uncultured Ramlibacter sp</name>
    <dbReference type="NCBI Taxonomy" id="260755"/>
    <lineage>
        <taxon>Bacteria</taxon>
        <taxon>Pseudomonadati</taxon>
        <taxon>Pseudomonadota</taxon>
        <taxon>Betaproteobacteria</taxon>
        <taxon>Burkholderiales</taxon>
        <taxon>Comamonadaceae</taxon>
        <taxon>Ramlibacter</taxon>
        <taxon>environmental samples</taxon>
    </lineage>
</organism>
<accession>A0A6J4Q2U3</accession>
<feature type="compositionally biased region" description="Basic and acidic residues" evidence="1">
    <location>
        <begin position="176"/>
        <end position="185"/>
    </location>
</feature>
<feature type="region of interest" description="Disordered" evidence="1">
    <location>
        <begin position="301"/>
        <end position="322"/>
    </location>
</feature>
<feature type="region of interest" description="Disordered" evidence="1">
    <location>
        <begin position="1"/>
        <end position="50"/>
    </location>
</feature>
<feature type="non-terminal residue" evidence="2">
    <location>
        <position position="1"/>
    </location>
</feature>
<proteinExistence type="predicted"/>
<feature type="compositionally biased region" description="Basic and acidic residues" evidence="1">
    <location>
        <begin position="88"/>
        <end position="117"/>
    </location>
</feature>
<feature type="region of interest" description="Disordered" evidence="1">
    <location>
        <begin position="62"/>
        <end position="267"/>
    </location>
</feature>
<protein>
    <submittedName>
        <fullName evidence="2">UDP-3-O-[3-hydroxymyristoyl] glucosamine N-acyltransferase</fullName>
        <ecNumber evidence="2">2.3.1.191</ecNumber>
    </submittedName>
</protein>
<reference evidence="2" key="1">
    <citation type="submission" date="2020-02" db="EMBL/GenBank/DDBJ databases">
        <authorList>
            <person name="Meier V. D."/>
        </authorList>
    </citation>
    <scope>NUCLEOTIDE SEQUENCE</scope>
    <source>
        <strain evidence="2">AVDCRST_MAG51</strain>
    </source>
</reference>
<keyword evidence="2" id="KW-0808">Transferase</keyword>
<sequence>AAPSGRHRGLARGRTAWRPRLWHRRTGSARNRVPVPAELPQQPPLPAAAGCLQGGLRHRRAGHARCGAGARRSHRHRRSLPVLRARHPPVEGPRRTGEGTRDPPQRGHRPGRCDRSHGAHRPLVRRRARRPHRRRHGAQVARQRRRGLPHRCALHPAPGRGDRRRRVRVRAPPGRLGEDRATRRGADRRRRGDRRQYLHRPGRAGRHRDRGRGQAGQPDPDRPQRPHRQAHRHGRLRRGGGQCHHRRPLHHRRPGRHPRPPDHRRPRAHFRDFVGHALHPQARHLYRGLPPRRECGLGEERGIAQAAARPARTRQGPRKESM</sequence>
<dbReference type="GO" id="GO:0103118">
    <property type="term" value="F:UDP-3-O-[(3R)-3-hydroxyacyl]-glucosamine N-acyltransferase activity"/>
    <property type="evidence" value="ECO:0007669"/>
    <property type="project" value="UniProtKB-EC"/>
</dbReference>
<dbReference type="EMBL" id="CADCUX010000590">
    <property type="protein sequence ID" value="CAA9433012.1"/>
    <property type="molecule type" value="Genomic_DNA"/>
</dbReference>
<feature type="compositionally biased region" description="Basic residues" evidence="1">
    <location>
        <begin position="186"/>
        <end position="210"/>
    </location>
</feature>
<feature type="compositionally biased region" description="Basic residues" evidence="1">
    <location>
        <begin position="71"/>
        <end position="87"/>
    </location>
</feature>
<evidence type="ECO:0000256" key="1">
    <source>
        <dbReference type="SAM" id="MobiDB-lite"/>
    </source>
</evidence>
<dbReference type="AlphaFoldDB" id="A0A6J4Q2U3"/>